<keyword evidence="4" id="KW-0472">Membrane</keyword>
<dbReference type="Pfam" id="PF13490">
    <property type="entry name" value="zf-HC2"/>
    <property type="match status" value="1"/>
</dbReference>
<protein>
    <recommendedName>
        <fullName evidence="2">Anti-sigma-W factor RsiW</fullName>
    </recommendedName>
</protein>
<feature type="compositionally biased region" description="Polar residues" evidence="3">
    <location>
        <begin position="263"/>
        <end position="290"/>
    </location>
</feature>
<dbReference type="InterPro" id="IPR041916">
    <property type="entry name" value="Anti_sigma_zinc_sf"/>
</dbReference>
<feature type="region of interest" description="Disordered" evidence="3">
    <location>
        <begin position="151"/>
        <end position="308"/>
    </location>
</feature>
<evidence type="ECO:0000313" key="7">
    <source>
        <dbReference type="Proteomes" id="UP000567067"/>
    </source>
</evidence>
<organism evidence="6 7">
    <name type="scientific">Fontibacillus solani</name>
    <dbReference type="NCBI Taxonomy" id="1572857"/>
    <lineage>
        <taxon>Bacteria</taxon>
        <taxon>Bacillati</taxon>
        <taxon>Bacillota</taxon>
        <taxon>Bacilli</taxon>
        <taxon>Bacillales</taxon>
        <taxon>Paenibacillaceae</taxon>
        <taxon>Fontibacillus</taxon>
    </lineage>
</organism>
<feature type="compositionally biased region" description="Low complexity" evidence="3">
    <location>
        <begin position="154"/>
        <end position="184"/>
    </location>
</feature>
<evidence type="ECO:0000256" key="3">
    <source>
        <dbReference type="SAM" id="MobiDB-lite"/>
    </source>
</evidence>
<proteinExistence type="inferred from homology"/>
<keyword evidence="7" id="KW-1185">Reference proteome</keyword>
<evidence type="ECO:0000256" key="2">
    <source>
        <dbReference type="ARBA" id="ARBA00024438"/>
    </source>
</evidence>
<feature type="compositionally biased region" description="Basic and acidic residues" evidence="3">
    <location>
        <begin position="221"/>
        <end position="233"/>
    </location>
</feature>
<gene>
    <name evidence="6" type="ORF">FHR92_001606</name>
</gene>
<feature type="domain" description="Putative zinc-finger" evidence="5">
    <location>
        <begin position="3"/>
        <end position="37"/>
    </location>
</feature>
<evidence type="ECO:0000256" key="1">
    <source>
        <dbReference type="ARBA" id="ARBA00024353"/>
    </source>
</evidence>
<feature type="compositionally biased region" description="Polar residues" evidence="3">
    <location>
        <begin position="237"/>
        <end position="248"/>
    </location>
</feature>
<feature type="transmembrane region" description="Helical" evidence="4">
    <location>
        <begin position="115"/>
        <end position="136"/>
    </location>
</feature>
<comment type="similarity">
    <text evidence="1">Belongs to the zinc-associated anti-sigma factor (ZAS) superfamily. Anti-sigma-W factor family.</text>
</comment>
<evidence type="ECO:0000259" key="5">
    <source>
        <dbReference type="Pfam" id="PF13490"/>
    </source>
</evidence>
<comment type="caution">
    <text evidence="6">The sequence shown here is derived from an EMBL/GenBank/DDBJ whole genome shotgun (WGS) entry which is preliminary data.</text>
</comment>
<keyword evidence="4" id="KW-1133">Transmembrane helix</keyword>
<dbReference type="RefSeq" id="WP_182535072.1">
    <property type="nucleotide sequence ID" value="NZ_JACJIP010000008.1"/>
</dbReference>
<feature type="compositionally biased region" description="Polar residues" evidence="3">
    <location>
        <begin position="198"/>
        <end position="212"/>
    </location>
</feature>
<evidence type="ECO:0000256" key="4">
    <source>
        <dbReference type="SAM" id="Phobius"/>
    </source>
</evidence>
<accession>A0A7W3XQZ9</accession>
<dbReference type="InterPro" id="IPR027383">
    <property type="entry name" value="Znf_put"/>
</dbReference>
<sequence>MKCPEVIEWMHRYIDGDLNEEESNVLFQHVRTCSDCAEQFEMLKMLSARLEDLPKVTPSYSLVDSILPQLDAIDRARREEGSTVEMIPGMIPAASNDNELSRKSRRPQTSRRKRTYVSGALGLAAALILGVFIYQYEPFTMSDADIAISSNEESTSSDTGSAAADKADSTTAAQDTSTPSTDSSNVGDNNKAEEAGSQELQEAQEGTNQELSDSGGGSMFDNDKATDGGDKKIPATSEPSLSPVNSGDKSAKQYDAAPDVNSGPDSNAQQLPPANNKGTGTNADTGNNQDKSTESAAVPSDNPLEGPVEDTLMMGFARFTDIHEWTSPDGKYIVDKQKELLSLYQINENNEINENTESTERMLISEVPIDGEWVIGGWSEDGKEFLYEIVKDGVPTIHTITPYENRPKSIFTEKKRIYRE</sequence>
<dbReference type="Gene3D" id="1.10.10.1320">
    <property type="entry name" value="Anti-sigma factor, zinc-finger domain"/>
    <property type="match status" value="1"/>
</dbReference>
<name>A0A7W3XQZ9_9BACL</name>
<keyword evidence="4" id="KW-0812">Transmembrane</keyword>
<dbReference type="AlphaFoldDB" id="A0A7W3XQZ9"/>
<reference evidence="6 7" key="1">
    <citation type="submission" date="2020-08" db="EMBL/GenBank/DDBJ databases">
        <title>Genomic Encyclopedia of Type Strains, Phase III (KMG-III): the genomes of soil and plant-associated and newly described type strains.</title>
        <authorList>
            <person name="Whitman W."/>
        </authorList>
    </citation>
    <scope>NUCLEOTIDE SEQUENCE [LARGE SCALE GENOMIC DNA]</scope>
    <source>
        <strain evidence="6 7">CECT 8693</strain>
    </source>
</reference>
<evidence type="ECO:0000313" key="6">
    <source>
        <dbReference type="EMBL" id="MBA9085142.1"/>
    </source>
</evidence>
<dbReference type="Proteomes" id="UP000567067">
    <property type="component" value="Unassembled WGS sequence"/>
</dbReference>
<feature type="compositionally biased region" description="Basic residues" evidence="3">
    <location>
        <begin position="103"/>
        <end position="115"/>
    </location>
</feature>
<feature type="region of interest" description="Disordered" evidence="3">
    <location>
        <begin position="89"/>
        <end position="115"/>
    </location>
</feature>
<dbReference type="EMBL" id="JACJIP010000008">
    <property type="protein sequence ID" value="MBA9085142.1"/>
    <property type="molecule type" value="Genomic_DNA"/>
</dbReference>